<feature type="region of interest" description="Disordered" evidence="1">
    <location>
        <begin position="1"/>
        <end position="40"/>
    </location>
</feature>
<feature type="compositionally biased region" description="Basic residues" evidence="1">
    <location>
        <begin position="7"/>
        <end position="18"/>
    </location>
</feature>
<dbReference type="Proteomes" id="UP000438914">
    <property type="component" value="Unassembled WGS sequence"/>
</dbReference>
<organism evidence="2 3">
    <name type="scientific">Hallella mizrahii</name>
    <dbReference type="NCBI Taxonomy" id="2606637"/>
    <lineage>
        <taxon>Bacteria</taxon>
        <taxon>Pseudomonadati</taxon>
        <taxon>Bacteroidota</taxon>
        <taxon>Bacteroidia</taxon>
        <taxon>Bacteroidales</taxon>
        <taxon>Prevotellaceae</taxon>
        <taxon>Hallella</taxon>
    </lineage>
</organism>
<keyword evidence="3" id="KW-1185">Reference proteome</keyword>
<evidence type="ECO:0000256" key="1">
    <source>
        <dbReference type="SAM" id="MobiDB-lite"/>
    </source>
</evidence>
<dbReference type="RefSeq" id="WP_154535269.1">
    <property type="nucleotide sequence ID" value="NZ_VUNG01000047.1"/>
</dbReference>
<reference evidence="2 3" key="1">
    <citation type="submission" date="2019-08" db="EMBL/GenBank/DDBJ databases">
        <title>In-depth cultivation of the pig gut microbiome towards novel bacterial diversity and tailored functional studies.</title>
        <authorList>
            <person name="Wylensek D."/>
            <person name="Hitch T.C.A."/>
            <person name="Clavel T."/>
        </authorList>
    </citation>
    <scope>NUCLEOTIDE SEQUENCE [LARGE SCALE GENOMIC DNA]</scope>
    <source>
        <strain evidence="2 3">LKV-178-WT-2A</strain>
    </source>
</reference>
<dbReference type="AlphaFoldDB" id="A0A7K0KIM4"/>
<evidence type="ECO:0000313" key="2">
    <source>
        <dbReference type="EMBL" id="MST85682.1"/>
    </source>
</evidence>
<name>A0A7K0KIM4_9BACT</name>
<proteinExistence type="predicted"/>
<dbReference type="EMBL" id="VUNG01000047">
    <property type="protein sequence ID" value="MST85682.1"/>
    <property type="molecule type" value="Genomic_DNA"/>
</dbReference>
<gene>
    <name evidence="2" type="ORF">FYJ73_13590</name>
</gene>
<protein>
    <submittedName>
        <fullName evidence="2">RNA-binding protein</fullName>
    </submittedName>
</protein>
<evidence type="ECO:0000313" key="3">
    <source>
        <dbReference type="Proteomes" id="UP000438914"/>
    </source>
</evidence>
<sequence length="40" mass="4375">MGAAGNKKPKKAKTAKHAPRYEMEDSMSSSLTKGKKKCLH</sequence>
<accession>A0A7K0KIM4</accession>
<comment type="caution">
    <text evidence="2">The sequence shown here is derived from an EMBL/GenBank/DDBJ whole genome shotgun (WGS) entry which is preliminary data.</text>
</comment>